<sequence>MDPVIAYVQANVDAIPFKSLQADEPEPTNEEKIATMARVAEGDPGLFLSRWGQYLPRAILEYFQPLRDLDYEVDFYLQRLMDEPSKPQQRIVSNRRYEYLKRHLRESSYFSDESMQQREPVLYEQYVGQYQSEQEKTMPFANDVTLVQRVLSNIDRHYASEQVRKQKIIEEEQFEEEEESEDEDEDVVQDIPMSDDPTGSSPSNQPEQDTQRDEAEFRESQRQELIRLLEERFLAGKDPEFDYSKVDMNEAYDDLTQQGQDMEDRYFDEEEPGIGTSTPRSTVYTGELDY</sequence>
<feature type="region of interest" description="Disordered" evidence="1">
    <location>
        <begin position="171"/>
        <end position="222"/>
    </location>
</feature>
<evidence type="ECO:0000313" key="3">
    <source>
        <dbReference type="EMBL" id="CDH55902.1"/>
    </source>
</evidence>
<keyword evidence="4" id="KW-1185">Reference proteome</keyword>
<evidence type="ECO:0000313" key="4">
    <source>
        <dbReference type="Proteomes" id="UP000027586"/>
    </source>
</evidence>
<reference evidence="3" key="1">
    <citation type="submission" date="2013-08" db="EMBL/GenBank/DDBJ databases">
        <title>Gene expansion shapes genome architecture in the human pathogen Lichtheimia corymbifera: an evolutionary genomics analysis in the ancient terrestrial Mucorales (Mucoromycotina).</title>
        <authorList>
            <person name="Schwartze V.U."/>
            <person name="Winter S."/>
            <person name="Shelest E."/>
            <person name="Marcet-Houben M."/>
            <person name="Horn F."/>
            <person name="Wehner S."/>
            <person name="Hoffmann K."/>
            <person name="Riege K."/>
            <person name="Sammeth M."/>
            <person name="Nowrousian M."/>
            <person name="Valiante V."/>
            <person name="Linde J."/>
            <person name="Jacobsen I.D."/>
            <person name="Marz M."/>
            <person name="Brakhage A.A."/>
            <person name="Gabaldon T."/>
            <person name="Bocker S."/>
            <person name="Voigt K."/>
        </authorList>
    </citation>
    <scope>NUCLEOTIDE SEQUENCE [LARGE SCALE GENOMIC DNA]</scope>
    <source>
        <strain evidence="3">FSU 9682</strain>
    </source>
</reference>
<dbReference type="InterPro" id="IPR018613">
    <property type="entry name" value="Ccdc97-like"/>
</dbReference>
<dbReference type="PANTHER" id="PTHR31840:SF1">
    <property type="entry name" value="COILED-COIL DOMAIN-CONTAINING PROTEIN 97"/>
    <property type="match status" value="1"/>
</dbReference>
<evidence type="ECO:0000259" key="2">
    <source>
        <dbReference type="Pfam" id="PF09747"/>
    </source>
</evidence>
<dbReference type="Pfam" id="PF09747">
    <property type="entry name" value="CCD97-like_C"/>
    <property type="match status" value="1"/>
</dbReference>
<feature type="compositionally biased region" description="Polar residues" evidence="1">
    <location>
        <begin position="197"/>
        <end position="208"/>
    </location>
</feature>
<protein>
    <submittedName>
        <fullName evidence="3">Coiled-coil domain-containing</fullName>
    </submittedName>
</protein>
<accession>A0A068S222</accession>
<feature type="domain" description="CCD97-like C-terminal" evidence="2">
    <location>
        <begin position="94"/>
        <end position="270"/>
    </location>
</feature>
<dbReference type="EMBL" id="CBTN010000033">
    <property type="protein sequence ID" value="CDH55902.1"/>
    <property type="molecule type" value="Genomic_DNA"/>
</dbReference>
<proteinExistence type="predicted"/>
<comment type="caution">
    <text evidence="3">The sequence shown here is derived from an EMBL/GenBank/DDBJ whole genome shotgun (WGS) entry which is preliminary data.</text>
</comment>
<dbReference type="VEuPathDB" id="FungiDB:LCOR_07001.1"/>
<dbReference type="AlphaFoldDB" id="A0A068S222"/>
<gene>
    <name evidence="3" type="ORF">LCOR_07001.1</name>
</gene>
<feature type="compositionally biased region" description="Acidic residues" evidence="1">
    <location>
        <begin position="171"/>
        <end position="188"/>
    </location>
</feature>
<dbReference type="OrthoDB" id="333176at2759"/>
<dbReference type="Proteomes" id="UP000027586">
    <property type="component" value="Unassembled WGS sequence"/>
</dbReference>
<feature type="compositionally biased region" description="Basic and acidic residues" evidence="1">
    <location>
        <begin position="209"/>
        <end position="222"/>
    </location>
</feature>
<organism evidence="3 4">
    <name type="scientific">Lichtheimia corymbifera JMRC:FSU:9682</name>
    <dbReference type="NCBI Taxonomy" id="1263082"/>
    <lineage>
        <taxon>Eukaryota</taxon>
        <taxon>Fungi</taxon>
        <taxon>Fungi incertae sedis</taxon>
        <taxon>Mucoromycota</taxon>
        <taxon>Mucoromycotina</taxon>
        <taxon>Mucoromycetes</taxon>
        <taxon>Mucorales</taxon>
        <taxon>Lichtheimiaceae</taxon>
        <taxon>Lichtheimia</taxon>
    </lineage>
</organism>
<feature type="region of interest" description="Disordered" evidence="1">
    <location>
        <begin position="267"/>
        <end position="290"/>
    </location>
</feature>
<dbReference type="PANTHER" id="PTHR31840">
    <property type="entry name" value="COILED-COIL DOMAIN-CONTAINING PROTEIN 97"/>
    <property type="match status" value="1"/>
</dbReference>
<dbReference type="InterPro" id="IPR040233">
    <property type="entry name" value="CCD97-like_C"/>
</dbReference>
<feature type="compositionally biased region" description="Polar residues" evidence="1">
    <location>
        <begin position="275"/>
        <end position="284"/>
    </location>
</feature>
<name>A0A068S222_9FUNG</name>
<evidence type="ECO:0000256" key="1">
    <source>
        <dbReference type="SAM" id="MobiDB-lite"/>
    </source>
</evidence>
<dbReference type="STRING" id="1263082.A0A068S222"/>